<accession>C7MMQ4</accession>
<dbReference type="PROSITE" id="PS01050">
    <property type="entry name" value="YJEF_C_2"/>
    <property type="match status" value="1"/>
</dbReference>
<dbReference type="GO" id="GO:0016301">
    <property type="term" value="F:kinase activity"/>
    <property type="evidence" value="ECO:0007669"/>
    <property type="project" value="UniProtKB-KW"/>
</dbReference>
<keyword evidence="9" id="KW-1185">Reference proteome</keyword>
<evidence type="ECO:0000256" key="5">
    <source>
        <dbReference type="ARBA" id="ARBA00023239"/>
    </source>
</evidence>
<dbReference type="HAMAP" id="MF_01965">
    <property type="entry name" value="NADHX_dehydratase"/>
    <property type="match status" value="1"/>
</dbReference>
<sequence length="292" mass="31168">MRSYDASSLAQLLPYPQREANKYTRGKLTLLVGSRTYPGAAGLAALASQRAGAGYSEVYVEDSVVSQLQIYHPSLVVKEWSAWDMTDEVASTAKRPHAYVVGSGFDSQDPFIAGITHRLLKRAQAPVLVDGGALKLMPARKIRDLCKRRYEKGFATVITPHGGEAKVMASVFALPTDDPEELSLTLSQAYGAITVLKGPDTYISDGDSTYRMEEGTAALSKAGTGDVLAGVIGAFMAQAMDPVDACVLGTTLHARSGVLAARDLGPISVCAEDVIQYLPQAIRALENERTVS</sequence>
<dbReference type="EMBL" id="CP001682">
    <property type="protein sequence ID" value="ACU94194.1"/>
    <property type="molecule type" value="Genomic_DNA"/>
</dbReference>
<evidence type="ECO:0000256" key="1">
    <source>
        <dbReference type="ARBA" id="ARBA00022741"/>
    </source>
</evidence>
<dbReference type="GO" id="GO:0110051">
    <property type="term" value="P:metabolite repair"/>
    <property type="evidence" value="ECO:0007669"/>
    <property type="project" value="TreeGrafter"/>
</dbReference>
<dbReference type="HOGENOM" id="CLU_024853_2_0_11"/>
<dbReference type="Proteomes" id="UP000000954">
    <property type="component" value="Chromosome"/>
</dbReference>
<dbReference type="InterPro" id="IPR000631">
    <property type="entry name" value="CARKD"/>
</dbReference>
<protein>
    <recommendedName>
        <fullName evidence="6">ADP-dependent (S)-NAD(P)H-hydrate dehydratase</fullName>
        <ecNumber evidence="6">4.2.1.136</ecNumber>
    </recommendedName>
    <alternativeName>
        <fullName evidence="6">ADP-dependent NAD(P)HX dehydratase</fullName>
    </alternativeName>
</protein>
<dbReference type="GO" id="GO:0052855">
    <property type="term" value="F:ADP-dependent NAD(P)H-hydrate dehydratase activity"/>
    <property type="evidence" value="ECO:0007669"/>
    <property type="project" value="UniProtKB-UniRule"/>
</dbReference>
<feature type="binding site" evidence="6">
    <location>
        <position position="40"/>
    </location>
    <ligand>
        <name>(6S)-NADPHX</name>
        <dbReference type="ChEBI" id="CHEBI:64076"/>
    </ligand>
</feature>
<evidence type="ECO:0000256" key="4">
    <source>
        <dbReference type="ARBA" id="ARBA00023027"/>
    </source>
</evidence>
<keyword evidence="3 6" id="KW-0521">NADP</keyword>
<dbReference type="OrthoDB" id="9806925at2"/>
<evidence type="ECO:0000313" key="8">
    <source>
        <dbReference type="EMBL" id="ACU94194.1"/>
    </source>
</evidence>
<dbReference type="GO" id="GO:0046496">
    <property type="term" value="P:nicotinamide nucleotide metabolic process"/>
    <property type="evidence" value="ECO:0007669"/>
    <property type="project" value="UniProtKB-UniRule"/>
</dbReference>
<feature type="binding site" evidence="6">
    <location>
        <position position="104"/>
    </location>
    <ligand>
        <name>(6S)-NADPHX</name>
        <dbReference type="ChEBI" id="CHEBI:64076"/>
    </ligand>
</feature>
<keyword evidence="4 6" id="KW-0520">NAD</keyword>
<keyword evidence="1 6" id="KW-0547">Nucleotide-binding</keyword>
<dbReference type="InterPro" id="IPR029056">
    <property type="entry name" value="Ribokinase-like"/>
</dbReference>
<feature type="binding site" evidence="6">
    <location>
        <position position="226"/>
    </location>
    <ligand>
        <name>(6S)-NADPHX</name>
        <dbReference type="ChEBI" id="CHEBI:64076"/>
    </ligand>
</feature>
<evidence type="ECO:0000259" key="7">
    <source>
        <dbReference type="PROSITE" id="PS51383"/>
    </source>
</evidence>
<keyword evidence="2 6" id="KW-0067">ATP-binding</keyword>
<keyword evidence="8" id="KW-0808">Transferase</keyword>
<comment type="similarity">
    <text evidence="6">Belongs to the NnrD/CARKD family.</text>
</comment>
<evidence type="ECO:0000313" key="9">
    <source>
        <dbReference type="Proteomes" id="UP000000954"/>
    </source>
</evidence>
<feature type="binding site" evidence="6">
    <location>
        <begin position="197"/>
        <end position="201"/>
    </location>
    <ligand>
        <name>AMP</name>
        <dbReference type="ChEBI" id="CHEBI:456215"/>
    </ligand>
</feature>
<proteinExistence type="inferred from homology"/>
<dbReference type="CDD" id="cd01171">
    <property type="entry name" value="YXKO-related"/>
    <property type="match status" value="1"/>
</dbReference>
<dbReference type="Pfam" id="PF01256">
    <property type="entry name" value="Carb_kinase"/>
    <property type="match status" value="1"/>
</dbReference>
<comment type="catalytic activity">
    <reaction evidence="6">
        <text>(6S)-NADPHX + ADP = AMP + phosphate + NADPH + H(+)</text>
        <dbReference type="Rhea" id="RHEA:32235"/>
        <dbReference type="ChEBI" id="CHEBI:15378"/>
        <dbReference type="ChEBI" id="CHEBI:43474"/>
        <dbReference type="ChEBI" id="CHEBI:57783"/>
        <dbReference type="ChEBI" id="CHEBI:64076"/>
        <dbReference type="ChEBI" id="CHEBI:456215"/>
        <dbReference type="ChEBI" id="CHEBI:456216"/>
        <dbReference type="EC" id="4.2.1.136"/>
    </reaction>
</comment>
<dbReference type="SUPFAM" id="SSF53613">
    <property type="entry name" value="Ribokinase-like"/>
    <property type="match status" value="1"/>
</dbReference>
<dbReference type="KEGG" id="ccu:Ccur_04720"/>
<dbReference type="Gene3D" id="3.40.1190.20">
    <property type="match status" value="1"/>
</dbReference>
<keyword evidence="8" id="KW-0418">Kinase</keyword>
<dbReference type="PANTHER" id="PTHR12592">
    <property type="entry name" value="ATP-DEPENDENT (S)-NAD(P)H-HYDRATE DEHYDRATASE FAMILY MEMBER"/>
    <property type="match status" value="1"/>
</dbReference>
<evidence type="ECO:0000256" key="6">
    <source>
        <dbReference type="HAMAP-Rule" id="MF_01965"/>
    </source>
</evidence>
<comment type="function">
    <text evidence="6">Catalyzes the dehydration of the S-form of NAD(P)HX at the expense of ADP, which is converted to AMP. Together with NAD(P)HX epimerase, which catalyzes the epimerization of the S- and R-forms, the enzyme allows the repair of both epimers of NAD(P)HX, a damaged form of NAD(P)H that is a result of enzymatic or heat-dependent hydration.</text>
</comment>
<dbReference type="EC" id="4.2.1.136" evidence="6"/>
<comment type="catalytic activity">
    <reaction evidence="6">
        <text>(6S)-NADHX + ADP = AMP + phosphate + NADH + H(+)</text>
        <dbReference type="Rhea" id="RHEA:32223"/>
        <dbReference type="ChEBI" id="CHEBI:15378"/>
        <dbReference type="ChEBI" id="CHEBI:43474"/>
        <dbReference type="ChEBI" id="CHEBI:57945"/>
        <dbReference type="ChEBI" id="CHEBI:64074"/>
        <dbReference type="ChEBI" id="CHEBI:456215"/>
        <dbReference type="ChEBI" id="CHEBI:456216"/>
        <dbReference type="EC" id="4.2.1.136"/>
    </reaction>
</comment>
<comment type="cofactor">
    <cofactor evidence="6">
        <name>Mg(2+)</name>
        <dbReference type="ChEBI" id="CHEBI:18420"/>
    </cofactor>
</comment>
<dbReference type="PROSITE" id="PS51383">
    <property type="entry name" value="YJEF_C_3"/>
    <property type="match status" value="1"/>
</dbReference>
<dbReference type="STRING" id="469378.Ccur_04720"/>
<comment type="subunit">
    <text evidence="6">Homotetramer.</text>
</comment>
<reference evidence="8 9" key="1">
    <citation type="journal article" date="2009" name="Stand. Genomic Sci.">
        <title>Complete genome sequence of Cryptobacterium curtum type strain (12-3).</title>
        <authorList>
            <person name="Mavrommatis K."/>
            <person name="Pukall R."/>
            <person name="Rohde C."/>
            <person name="Chen F."/>
            <person name="Sims D."/>
            <person name="Brettin T."/>
            <person name="Kuske C."/>
            <person name="Detter J.C."/>
            <person name="Han C."/>
            <person name="Lapidus A."/>
            <person name="Copeland A."/>
            <person name="Glavina Del Rio T."/>
            <person name="Nolan M."/>
            <person name="Lucas S."/>
            <person name="Tice H."/>
            <person name="Cheng J.F."/>
            <person name="Bruce D."/>
            <person name="Goodwin L."/>
            <person name="Pitluck S."/>
            <person name="Ovchinnikova G."/>
            <person name="Pati A."/>
            <person name="Ivanova N."/>
            <person name="Chen A."/>
            <person name="Palaniappan K."/>
            <person name="Chain P."/>
            <person name="D'haeseleer P."/>
            <person name="Goker M."/>
            <person name="Bristow J."/>
            <person name="Eisen J.A."/>
            <person name="Markowitz V."/>
            <person name="Hugenholtz P."/>
            <person name="Rohde M."/>
            <person name="Klenk H.P."/>
            <person name="Kyrpides N.C."/>
        </authorList>
    </citation>
    <scope>NUCLEOTIDE SEQUENCE [LARGE SCALE GENOMIC DNA]</scope>
    <source>
        <strain evidence="9">ATCC 700683 / DSM 15641 / 12-3</strain>
    </source>
</reference>
<feature type="domain" description="YjeF C-terminal" evidence="7">
    <location>
        <begin position="5"/>
        <end position="285"/>
    </location>
</feature>
<dbReference type="AlphaFoldDB" id="C7MMQ4"/>
<dbReference type="eggNOG" id="COG0063">
    <property type="taxonomic scope" value="Bacteria"/>
</dbReference>
<evidence type="ECO:0000256" key="3">
    <source>
        <dbReference type="ARBA" id="ARBA00022857"/>
    </source>
</evidence>
<dbReference type="InterPro" id="IPR017953">
    <property type="entry name" value="Carbohydrate_kinase_pred_CS"/>
</dbReference>
<feature type="binding site" evidence="6">
    <location>
        <position position="225"/>
    </location>
    <ligand>
        <name>AMP</name>
        <dbReference type="ChEBI" id="CHEBI:456215"/>
    </ligand>
</feature>
<name>C7MMQ4_CRYCD</name>
<gene>
    <name evidence="6" type="primary">nnrD</name>
    <name evidence="8" type="ordered locus">Ccur_04720</name>
</gene>
<evidence type="ECO:0000256" key="2">
    <source>
        <dbReference type="ARBA" id="ARBA00022840"/>
    </source>
</evidence>
<dbReference type="GO" id="GO:0005524">
    <property type="term" value="F:ATP binding"/>
    <property type="evidence" value="ECO:0007669"/>
    <property type="project" value="UniProtKB-KW"/>
</dbReference>
<dbReference type="NCBIfam" id="TIGR00196">
    <property type="entry name" value="yjeF_cterm"/>
    <property type="match status" value="1"/>
</dbReference>
<keyword evidence="5 6" id="KW-0456">Lyase</keyword>
<dbReference type="PANTHER" id="PTHR12592:SF0">
    <property type="entry name" value="ATP-DEPENDENT (S)-NAD(P)H-HYDRATE DEHYDRATASE"/>
    <property type="match status" value="1"/>
</dbReference>
<dbReference type="RefSeq" id="WP_012802882.1">
    <property type="nucleotide sequence ID" value="NC_013170.1"/>
</dbReference>
<feature type="binding site" evidence="6">
    <location>
        <position position="161"/>
    </location>
    <ligand>
        <name>(6S)-NADPHX</name>
        <dbReference type="ChEBI" id="CHEBI:64076"/>
    </ligand>
</feature>
<dbReference type="GO" id="GO:0052856">
    <property type="term" value="F:NAD(P)HX epimerase activity"/>
    <property type="evidence" value="ECO:0007669"/>
    <property type="project" value="TreeGrafter"/>
</dbReference>
<organism evidence="8 9">
    <name type="scientific">Cryptobacterium curtum (strain ATCC 700683 / DSM 15641 / CCUG 43107 / 12-3)</name>
    <dbReference type="NCBI Taxonomy" id="469378"/>
    <lineage>
        <taxon>Bacteria</taxon>
        <taxon>Bacillati</taxon>
        <taxon>Actinomycetota</taxon>
        <taxon>Coriobacteriia</taxon>
        <taxon>Eggerthellales</taxon>
        <taxon>Eggerthellaceae</taxon>
        <taxon>Cryptobacterium</taxon>
    </lineage>
</organism>